<sequence>MDIKKYIAGFALSTLVLVSCSRDNTPESTPTPTTKANEINDFVWKAMNSWYYWQPNVPSLADSFKNSADYIPFINSKSPDGLFYSLLYDYGNTDRFSWIENKNTIVAASRVAEVEKSSGFDYAVYPKDGTNTSAVALVNYVVPGSPAANAGIQRGDIITKVNGNPLTLSNYSSLSQDQFSITRAATAVMTSTALVTTDKVENISITRADIDENPVAFYKKYSYSGKNIGYLVYNGFKSDYNDELNAAFATMKGDGITELILDLRYNGGGSLETASALAQMINGSFTGQPYVYLDFNNKHNNEDGMEFLKNTVNTYNIINGHPEVTGQQPVNSLNLTKIYVLVSFQTASASELTVISLNKYVPVTTIGNETYGKFVGSITLYDSPASDYTSYSSRNTTHEWKLQPITFSYYNKDRDSNPSGGRGILPTYDVNPYKAINNIKEFGNTSDPELKKALELISGQTITKTAESPVLYTNKNIRFQPRNEANGLVIEDFERFSKRKK</sequence>
<proteinExistence type="predicted"/>
<dbReference type="InterPro" id="IPR005151">
    <property type="entry name" value="Tail-specific_protease"/>
</dbReference>
<dbReference type="PROSITE" id="PS50106">
    <property type="entry name" value="PDZ"/>
    <property type="match status" value="1"/>
</dbReference>
<dbReference type="Pfam" id="PF03572">
    <property type="entry name" value="Peptidase_S41"/>
    <property type="match status" value="1"/>
</dbReference>
<dbReference type="InterPro" id="IPR001478">
    <property type="entry name" value="PDZ"/>
</dbReference>
<dbReference type="EMBL" id="JBHULG010000002">
    <property type="protein sequence ID" value="MFD2545601.1"/>
    <property type="molecule type" value="Genomic_DNA"/>
</dbReference>
<dbReference type="SUPFAM" id="SSF52096">
    <property type="entry name" value="ClpP/crotonase"/>
    <property type="match status" value="1"/>
</dbReference>
<dbReference type="Gene3D" id="3.30.750.170">
    <property type="match status" value="1"/>
</dbReference>
<dbReference type="RefSeq" id="WP_255929981.1">
    <property type="nucleotide sequence ID" value="NZ_JANFQP010000002.1"/>
</dbReference>
<gene>
    <name evidence="2" type="ORF">ACFSO8_09025</name>
</gene>
<dbReference type="PROSITE" id="PS51257">
    <property type="entry name" value="PROKAR_LIPOPROTEIN"/>
    <property type="match status" value="1"/>
</dbReference>
<dbReference type="PANTHER" id="PTHR32060:SF30">
    <property type="entry name" value="CARBOXY-TERMINAL PROCESSING PROTEASE CTPA"/>
    <property type="match status" value="1"/>
</dbReference>
<organism evidence="2 3">
    <name type="scientific">Kaistella montana</name>
    <dbReference type="NCBI Taxonomy" id="1849733"/>
    <lineage>
        <taxon>Bacteria</taxon>
        <taxon>Pseudomonadati</taxon>
        <taxon>Bacteroidota</taxon>
        <taxon>Flavobacteriia</taxon>
        <taxon>Flavobacteriales</taxon>
        <taxon>Weeksellaceae</taxon>
        <taxon>Chryseobacterium group</taxon>
        <taxon>Kaistella</taxon>
    </lineage>
</organism>
<dbReference type="Proteomes" id="UP001597394">
    <property type="component" value="Unassembled WGS sequence"/>
</dbReference>
<dbReference type="CDD" id="cd07561">
    <property type="entry name" value="Peptidase_S41_CPP_like"/>
    <property type="match status" value="1"/>
</dbReference>
<dbReference type="Pfam" id="PF17820">
    <property type="entry name" value="PDZ_6"/>
    <property type="match status" value="1"/>
</dbReference>
<feature type="domain" description="PDZ" evidence="1">
    <location>
        <begin position="105"/>
        <end position="172"/>
    </location>
</feature>
<dbReference type="Gene3D" id="3.90.226.10">
    <property type="entry name" value="2-enoyl-CoA Hydratase, Chain A, domain 1"/>
    <property type="match status" value="1"/>
</dbReference>
<dbReference type="InterPro" id="IPR036034">
    <property type="entry name" value="PDZ_sf"/>
</dbReference>
<dbReference type="InterPro" id="IPR041613">
    <property type="entry name" value="Pept_S41_N"/>
</dbReference>
<dbReference type="SUPFAM" id="SSF50156">
    <property type="entry name" value="PDZ domain-like"/>
    <property type="match status" value="1"/>
</dbReference>
<dbReference type="SMART" id="SM00228">
    <property type="entry name" value="PDZ"/>
    <property type="match status" value="1"/>
</dbReference>
<dbReference type="PANTHER" id="PTHR32060">
    <property type="entry name" value="TAIL-SPECIFIC PROTEASE"/>
    <property type="match status" value="1"/>
</dbReference>
<evidence type="ECO:0000259" key="1">
    <source>
        <dbReference type="PROSITE" id="PS50106"/>
    </source>
</evidence>
<evidence type="ECO:0000313" key="3">
    <source>
        <dbReference type="Proteomes" id="UP001597394"/>
    </source>
</evidence>
<reference evidence="3" key="1">
    <citation type="journal article" date="2019" name="Int. J. Syst. Evol. Microbiol.">
        <title>The Global Catalogue of Microorganisms (GCM) 10K type strain sequencing project: providing services to taxonomists for standard genome sequencing and annotation.</title>
        <authorList>
            <consortium name="The Broad Institute Genomics Platform"/>
            <consortium name="The Broad Institute Genome Sequencing Center for Infectious Disease"/>
            <person name="Wu L."/>
            <person name="Ma J."/>
        </authorList>
    </citation>
    <scope>NUCLEOTIDE SEQUENCE [LARGE SCALE GENOMIC DNA]</scope>
    <source>
        <strain evidence="3">KCTC 52204</strain>
    </source>
</reference>
<comment type="caution">
    <text evidence="2">The sequence shown here is derived from an EMBL/GenBank/DDBJ whole genome shotgun (WGS) entry which is preliminary data.</text>
</comment>
<name>A0ABW5KDI7_9FLAO</name>
<dbReference type="InterPro" id="IPR041489">
    <property type="entry name" value="PDZ_6"/>
</dbReference>
<evidence type="ECO:0000313" key="2">
    <source>
        <dbReference type="EMBL" id="MFD2545601.1"/>
    </source>
</evidence>
<keyword evidence="3" id="KW-1185">Reference proteome</keyword>
<protein>
    <submittedName>
        <fullName evidence="2">S41 family peptidase</fullName>
    </submittedName>
</protein>
<dbReference type="InterPro" id="IPR029045">
    <property type="entry name" value="ClpP/crotonase-like_dom_sf"/>
</dbReference>
<dbReference type="Gene3D" id="2.30.42.10">
    <property type="match status" value="1"/>
</dbReference>
<dbReference type="Pfam" id="PF18294">
    <property type="entry name" value="Pept_S41_N"/>
    <property type="match status" value="1"/>
</dbReference>
<dbReference type="SMART" id="SM00245">
    <property type="entry name" value="TSPc"/>
    <property type="match status" value="1"/>
</dbReference>
<accession>A0ABW5KDI7</accession>